<comment type="caution">
    <text evidence="4">The sequence shown here is derived from an EMBL/GenBank/DDBJ whole genome shotgun (WGS) entry which is preliminary data.</text>
</comment>
<gene>
    <name evidence="4" type="ORF">AEL95_02090</name>
</gene>
<dbReference type="AlphaFoldDB" id="A0A120DIW3"/>
<dbReference type="RefSeq" id="WP_060461760.1">
    <property type="nucleotide sequence ID" value="NZ_AP025162.1"/>
</dbReference>
<feature type="domain" description="S-layer protein C-terminal" evidence="3">
    <location>
        <begin position="114"/>
        <end position="168"/>
    </location>
</feature>
<evidence type="ECO:0000313" key="4">
    <source>
        <dbReference type="EMBL" id="KWU04656.1"/>
    </source>
</evidence>
<evidence type="ECO:0000256" key="2">
    <source>
        <dbReference type="SAM" id="SignalP"/>
    </source>
</evidence>
<feature type="region of interest" description="Disordered" evidence="1">
    <location>
        <begin position="185"/>
        <end position="231"/>
    </location>
</feature>
<name>A0A120DIW3_9LACO</name>
<keyword evidence="2" id="KW-0732">Signal</keyword>
<dbReference type="EMBL" id="LJGP01000007">
    <property type="protein sequence ID" value="KWU04656.1"/>
    <property type="molecule type" value="Genomic_DNA"/>
</dbReference>
<evidence type="ECO:0000313" key="5">
    <source>
        <dbReference type="Proteomes" id="UP000067598"/>
    </source>
</evidence>
<feature type="signal peptide" evidence="2">
    <location>
        <begin position="1"/>
        <end position="21"/>
    </location>
</feature>
<feature type="compositionally biased region" description="Low complexity" evidence="1">
    <location>
        <begin position="185"/>
        <end position="215"/>
    </location>
</feature>
<dbReference type="InterPro" id="IPR024968">
    <property type="entry name" value="SlpA_C_lactobacillus"/>
</dbReference>
<feature type="domain" description="S-layer protein C-terminal" evidence="3">
    <location>
        <begin position="39"/>
        <end position="96"/>
    </location>
</feature>
<feature type="chain" id="PRO_5039484681" description="S-layer protein C-terminal domain-containing protein" evidence="2">
    <location>
        <begin position="22"/>
        <end position="421"/>
    </location>
</feature>
<accession>A0A120DIW3</accession>
<reference evidence="4 5" key="1">
    <citation type="journal article" date="2016" name="Microbiology (Mosc.)">
        <title>Comparison of Lactobacillus crispatus isolates from Lactobacillus-dominated vaginal microbiomes with isolates from microbiomes containing bacterial vaginosis-associated bacteria.</title>
        <authorList>
            <person name="Abdelmaksoud A.A."/>
            <person name="Koparde V.N."/>
            <person name="Sheth N.U."/>
            <person name="Serrano M.G."/>
            <person name="Glascock A.L."/>
            <person name="Fettweis J.M."/>
            <person name="Strauss Iii J.F."/>
            <person name="Buck G.A."/>
            <person name="Jefferson K.K."/>
        </authorList>
    </citation>
    <scope>NUCLEOTIDE SEQUENCE [LARGE SCALE GENOMIC DNA]</scope>
    <source>
        <strain evidence="4 5">VMC3</strain>
    </source>
</reference>
<evidence type="ECO:0000259" key="3">
    <source>
        <dbReference type="Pfam" id="PF03217"/>
    </source>
</evidence>
<dbReference type="PATRIC" id="fig|47770.28.peg.1985"/>
<protein>
    <recommendedName>
        <fullName evidence="3">S-layer protein C-terminal domain-containing protein</fullName>
    </recommendedName>
</protein>
<dbReference type="Proteomes" id="UP000067598">
    <property type="component" value="Unassembled WGS sequence"/>
</dbReference>
<proteinExistence type="predicted"/>
<organism evidence="4 5">
    <name type="scientific">Lactobacillus crispatus</name>
    <dbReference type="NCBI Taxonomy" id="47770"/>
    <lineage>
        <taxon>Bacteria</taxon>
        <taxon>Bacillati</taxon>
        <taxon>Bacillota</taxon>
        <taxon>Bacilli</taxon>
        <taxon>Lactobacillales</taxon>
        <taxon>Lactobacillaceae</taxon>
        <taxon>Lactobacillus</taxon>
    </lineage>
</organism>
<dbReference type="Pfam" id="PF03217">
    <property type="entry name" value="SlpA"/>
    <property type="match status" value="2"/>
</dbReference>
<sequence>MFKKKNILVSLSVATLLSVGAVGVSEVNNTANNTNIVQAAVKKKKLTHNAYIYRSNGYRYGKKVLKKGKKVNILGQKKIHGKKYYRIGKNQYVKVANFTQNTKASIQSNAVNGQYYLTHNAYVYNAEGKRIKGADTLKKNHIFTVVGTKTINGESYLSLGNGQYVKAANAQSTSAQGTNNIAAGTTAGTTNNSSVVTSGKATNSSTSTTNKSSVKSNKHNGSKSDTSSKSEAEKAKAKGYIYFNDDQVAQIQNYLWQRINSYRQSKGYPAYKTNPELTSFVNRVMQEGTPEYNIVGYGNGTIQNTDTLGQFLPKLKALGMDSIRSLNDLDAFGYGNVKQFFLNLNERDPKKVADEIFNAYTKEDDNLDLRTLEGHKDKYAYAALKVKYDGSGTYSQRGLKLNFTVVGSYAPEWIKAWEASK</sequence>
<evidence type="ECO:0000256" key="1">
    <source>
        <dbReference type="SAM" id="MobiDB-lite"/>
    </source>
</evidence>